<evidence type="ECO:0000259" key="1">
    <source>
        <dbReference type="Pfam" id="PF13280"/>
    </source>
</evidence>
<feature type="domain" description="WYL" evidence="1">
    <location>
        <begin position="155"/>
        <end position="219"/>
    </location>
</feature>
<organism evidence="3">
    <name type="scientific">marine metagenome</name>
    <dbReference type="NCBI Taxonomy" id="408172"/>
    <lineage>
        <taxon>unclassified sequences</taxon>
        <taxon>metagenomes</taxon>
        <taxon>ecological metagenomes</taxon>
    </lineage>
</organism>
<accession>A0A381WM68</accession>
<evidence type="ECO:0000259" key="2">
    <source>
        <dbReference type="Pfam" id="PF25583"/>
    </source>
</evidence>
<proteinExistence type="predicted"/>
<evidence type="ECO:0000313" key="3">
    <source>
        <dbReference type="EMBL" id="SVA53288.1"/>
    </source>
</evidence>
<dbReference type="PANTHER" id="PTHR34580:SF1">
    <property type="entry name" value="PROTEIN PAFC"/>
    <property type="match status" value="1"/>
</dbReference>
<dbReference type="AlphaFoldDB" id="A0A381WM68"/>
<dbReference type="Pfam" id="PF13280">
    <property type="entry name" value="WYL"/>
    <property type="match status" value="1"/>
</dbReference>
<reference evidence="3" key="1">
    <citation type="submission" date="2018-05" db="EMBL/GenBank/DDBJ databases">
        <authorList>
            <person name="Lanie J.A."/>
            <person name="Ng W.-L."/>
            <person name="Kazmierczak K.M."/>
            <person name="Andrzejewski T.M."/>
            <person name="Davidsen T.M."/>
            <person name="Wayne K.J."/>
            <person name="Tettelin H."/>
            <person name="Glass J.I."/>
            <person name="Rusch D."/>
            <person name="Podicherti R."/>
            <person name="Tsui H.-C.T."/>
            <person name="Winkler M.E."/>
        </authorList>
    </citation>
    <scope>NUCLEOTIDE SEQUENCE</scope>
</reference>
<dbReference type="EMBL" id="UINC01012168">
    <property type="protein sequence ID" value="SVA53288.1"/>
    <property type="molecule type" value="Genomic_DNA"/>
</dbReference>
<dbReference type="InterPro" id="IPR051534">
    <property type="entry name" value="CBASS_pafABC_assoc_protein"/>
</dbReference>
<dbReference type="Pfam" id="PF25583">
    <property type="entry name" value="WCX"/>
    <property type="match status" value="1"/>
</dbReference>
<dbReference type="PANTHER" id="PTHR34580">
    <property type="match status" value="1"/>
</dbReference>
<dbReference type="InterPro" id="IPR026881">
    <property type="entry name" value="WYL_dom"/>
</dbReference>
<dbReference type="PROSITE" id="PS52050">
    <property type="entry name" value="WYL"/>
    <property type="match status" value="1"/>
</dbReference>
<dbReference type="InterPro" id="IPR057727">
    <property type="entry name" value="WCX_dom"/>
</dbReference>
<gene>
    <name evidence="3" type="ORF">METZ01_LOCUS106142</name>
</gene>
<feature type="domain" description="WCX" evidence="2">
    <location>
        <begin position="253"/>
        <end position="324"/>
    </location>
</feature>
<sequence length="332" mass="38692">MSDSVSRQVFLLSLIPRYPRSVSTTFIKNELNEAGFRSLIRTVQRDLESLSINWPITCDEGKKPFRWSWKPDALGMSFPMMDPSQALTISLAEQHLRTLLPKNSLEKITPFFKQAEQTLVFIGKSKLAKWKNKVRVVPRGQPLKIPTIRSDVEYVIYEALLNELKFRALYRKRNATESKEYIINPLGLVSSDARHYLICIFDHDRDTIRHLPLHRFTKADSLDETSYIPVDYNLDKFITSNRFSYLLSKKILKLDLLLEKDASYYLKELPINDSQKITQRKDGRVRIRASVADTKELRSFLLSFDSSLEVLGPARLRREFEEMTSSMRNLYC</sequence>
<protein>
    <submittedName>
        <fullName evidence="3">Uncharacterized protein</fullName>
    </submittedName>
</protein>
<name>A0A381WM68_9ZZZZ</name>